<comment type="caution">
    <text evidence="1">The sequence shown here is derived from an EMBL/GenBank/DDBJ whole genome shotgun (WGS) entry which is preliminary data.</text>
</comment>
<dbReference type="Proteomes" id="UP000805193">
    <property type="component" value="Unassembled WGS sequence"/>
</dbReference>
<accession>A0AC60PFZ8</accession>
<proteinExistence type="predicted"/>
<reference evidence="1 2" key="1">
    <citation type="journal article" date="2020" name="Cell">
        <title>Large-Scale Comparative Analyses of Tick Genomes Elucidate Their Genetic Diversity and Vector Capacities.</title>
        <authorList>
            <consortium name="Tick Genome and Microbiome Consortium (TIGMIC)"/>
            <person name="Jia N."/>
            <person name="Wang J."/>
            <person name="Shi W."/>
            <person name="Du L."/>
            <person name="Sun Y."/>
            <person name="Zhan W."/>
            <person name="Jiang J.F."/>
            <person name="Wang Q."/>
            <person name="Zhang B."/>
            <person name="Ji P."/>
            <person name="Bell-Sakyi L."/>
            <person name="Cui X.M."/>
            <person name="Yuan T.T."/>
            <person name="Jiang B.G."/>
            <person name="Yang W.F."/>
            <person name="Lam T.T."/>
            <person name="Chang Q.C."/>
            <person name="Ding S.J."/>
            <person name="Wang X.J."/>
            <person name="Zhu J.G."/>
            <person name="Ruan X.D."/>
            <person name="Zhao L."/>
            <person name="Wei J.T."/>
            <person name="Ye R.Z."/>
            <person name="Que T.C."/>
            <person name="Du C.H."/>
            <person name="Zhou Y.H."/>
            <person name="Cheng J.X."/>
            <person name="Dai P.F."/>
            <person name="Guo W.B."/>
            <person name="Han X.H."/>
            <person name="Huang E.J."/>
            <person name="Li L.F."/>
            <person name="Wei W."/>
            <person name="Gao Y.C."/>
            <person name="Liu J.Z."/>
            <person name="Shao H.Z."/>
            <person name="Wang X."/>
            <person name="Wang C.C."/>
            <person name="Yang T.C."/>
            <person name="Huo Q.B."/>
            <person name="Li W."/>
            <person name="Chen H.Y."/>
            <person name="Chen S.E."/>
            <person name="Zhou L.G."/>
            <person name="Ni X.B."/>
            <person name="Tian J.H."/>
            <person name="Sheng Y."/>
            <person name="Liu T."/>
            <person name="Pan Y.S."/>
            <person name="Xia L.Y."/>
            <person name="Li J."/>
            <person name="Zhao F."/>
            <person name="Cao W.C."/>
        </authorList>
    </citation>
    <scope>NUCLEOTIDE SEQUENCE [LARGE SCALE GENOMIC DNA]</scope>
    <source>
        <strain evidence="1">Iper-2018</strain>
    </source>
</reference>
<keyword evidence="2" id="KW-1185">Reference proteome</keyword>
<name>A0AC60PFZ8_IXOPE</name>
<protein>
    <submittedName>
        <fullName evidence="1">Uncharacterized protein</fullName>
    </submittedName>
</protein>
<evidence type="ECO:0000313" key="1">
    <source>
        <dbReference type="EMBL" id="KAG0419031.1"/>
    </source>
</evidence>
<organism evidence="1 2">
    <name type="scientific">Ixodes persulcatus</name>
    <name type="common">Taiga tick</name>
    <dbReference type="NCBI Taxonomy" id="34615"/>
    <lineage>
        <taxon>Eukaryota</taxon>
        <taxon>Metazoa</taxon>
        <taxon>Ecdysozoa</taxon>
        <taxon>Arthropoda</taxon>
        <taxon>Chelicerata</taxon>
        <taxon>Arachnida</taxon>
        <taxon>Acari</taxon>
        <taxon>Parasitiformes</taxon>
        <taxon>Ixodida</taxon>
        <taxon>Ixodoidea</taxon>
        <taxon>Ixodidae</taxon>
        <taxon>Ixodinae</taxon>
        <taxon>Ixodes</taxon>
    </lineage>
</organism>
<gene>
    <name evidence="1" type="ORF">HPB47_004419</name>
</gene>
<dbReference type="EMBL" id="JABSTQ010010672">
    <property type="protein sequence ID" value="KAG0419031.1"/>
    <property type="molecule type" value="Genomic_DNA"/>
</dbReference>
<sequence>MWIRPHSCWCESRPSFAVPSPAARVISPARHLRLATAAVTRTTASPRPRYAWSESSMAGVTEKRLLVGFDDLGIPDWTQVEFLTFSREIRLCSLCGVVSATTATISCGHVLCSFCFRDHGDGTVITCPVDKVRTTAGKANFERNNTDLLLSLRVACVNRRNGCRLLDSLRDMKAHLKQCEFQAVQCQMCGKKIKLHEMLVQRPLASAANRPDSLQHGEVVLLQQKVGKVHEDVRRMASKIQGLKDETARELESFKKEMQKLKGDKGDYGAIVNALTGLRSQMKGNMTAVGEEFDKLKEGMKVYESSLENVGSLKDSVDSKIEDVVKDIESLKQTVEACSNLSSTVNEMKTSIAAIQDMKYVSEFVNDFEQTLVGDIKGSSGDKKKAFTQQVEMLKKCVGVIDELKTTVLPASRRAAPSSPIRALSKVLWTERQIPFGVPIPPCGPLCIFKKL</sequence>
<evidence type="ECO:0000313" key="2">
    <source>
        <dbReference type="Proteomes" id="UP000805193"/>
    </source>
</evidence>